<dbReference type="EMBL" id="JAEHOD010000059">
    <property type="protein sequence ID" value="KAG2433970.1"/>
    <property type="molecule type" value="Genomic_DNA"/>
</dbReference>
<keyword evidence="3" id="KW-1185">Reference proteome</keyword>
<protein>
    <recommendedName>
        <fullName evidence="4">RING-CH-type domain-containing protein</fullName>
    </recommendedName>
</protein>
<comment type="caution">
    <text evidence="2">The sequence shown here is derived from an EMBL/GenBank/DDBJ whole genome shotgun (WGS) entry which is preliminary data.</text>
</comment>
<sequence>MECALCSISIDKTDDHRLLDCGVCKRDDIFVHEDCISTYLKKEGRGQAQKTGFKCPTVLGNGKPCKGIISKSHPYVATNEAKKEKARQAAANPPSPLHPAPRGASTTAKGSVAKSVKTAMSNSSRPAIVKLGQGGPPLRPAHPTTMLVLGDFLAQPTRTAPPPNVPPPVTASVTGNVWLARVREAHAKQLASACQGQAQQPSQGSNDAEEVAGYASGEDDLAWSSASGSTAGGADISTPGGAHCLLLDSLSPQSSLLASPATLGSAPPSPTMEKNLAQQLMEQVASTTIGSKDDLTASTTPTHVTSENSSAIATIAMVRNLITSGQLAWVAPVAAELQEVMQAAAGGGSILFCTLMANDSSNLGSSDDPIVAVQPVFELSLTPLGLTGCGSGDLTQTVGVKVVRDARTLACYNPADYFGPGYSLVSFEVLVHWAGEAGVGSKAVVAQGVPIRRSQILAAGDVTSTSAVLNYQCQQEACAQSALSDSDDELALELASLCGCSC</sequence>
<evidence type="ECO:0000313" key="3">
    <source>
        <dbReference type="Proteomes" id="UP000613740"/>
    </source>
</evidence>
<dbReference type="OrthoDB" id="551102at2759"/>
<accession>A0A835T9E2</accession>
<organism evidence="2 3">
    <name type="scientific">Chlamydomonas schloesseri</name>
    <dbReference type="NCBI Taxonomy" id="2026947"/>
    <lineage>
        <taxon>Eukaryota</taxon>
        <taxon>Viridiplantae</taxon>
        <taxon>Chlorophyta</taxon>
        <taxon>core chlorophytes</taxon>
        <taxon>Chlorophyceae</taxon>
        <taxon>CS clade</taxon>
        <taxon>Chlamydomonadales</taxon>
        <taxon>Chlamydomonadaceae</taxon>
        <taxon>Chlamydomonas</taxon>
    </lineage>
</organism>
<evidence type="ECO:0008006" key="4">
    <source>
        <dbReference type="Google" id="ProtNLM"/>
    </source>
</evidence>
<dbReference type="Proteomes" id="UP000613740">
    <property type="component" value="Unassembled WGS sequence"/>
</dbReference>
<gene>
    <name evidence="2" type="ORF">HYH02_012432</name>
</gene>
<dbReference type="AlphaFoldDB" id="A0A835T9E2"/>
<feature type="region of interest" description="Disordered" evidence="1">
    <location>
        <begin position="80"/>
        <end position="111"/>
    </location>
</feature>
<feature type="region of interest" description="Disordered" evidence="1">
    <location>
        <begin position="192"/>
        <end position="213"/>
    </location>
</feature>
<reference evidence="2" key="1">
    <citation type="journal article" date="2020" name="bioRxiv">
        <title>Comparative genomics of Chlamydomonas.</title>
        <authorList>
            <person name="Craig R.J."/>
            <person name="Hasan A.R."/>
            <person name="Ness R.W."/>
            <person name="Keightley P.D."/>
        </authorList>
    </citation>
    <scope>NUCLEOTIDE SEQUENCE</scope>
    <source>
        <strain evidence="2">CCAP 11/173</strain>
    </source>
</reference>
<proteinExistence type="predicted"/>
<evidence type="ECO:0000313" key="2">
    <source>
        <dbReference type="EMBL" id="KAG2433970.1"/>
    </source>
</evidence>
<feature type="compositionally biased region" description="Polar residues" evidence="1">
    <location>
        <begin position="192"/>
        <end position="206"/>
    </location>
</feature>
<evidence type="ECO:0000256" key="1">
    <source>
        <dbReference type="SAM" id="MobiDB-lite"/>
    </source>
</evidence>
<name>A0A835T9E2_9CHLO</name>